<dbReference type="InterPro" id="IPR032631">
    <property type="entry name" value="P-type_ATPase_N"/>
</dbReference>
<feature type="binding site" evidence="17">
    <location>
        <position position="825"/>
    </location>
    <ligand>
        <name>ATP</name>
        <dbReference type="ChEBI" id="CHEBI:30616"/>
    </ligand>
</feature>
<feature type="binding site" evidence="18">
    <location>
        <position position="434"/>
    </location>
    <ligand>
        <name>Mg(2+)</name>
        <dbReference type="ChEBI" id="CHEBI:18420"/>
    </ligand>
</feature>
<keyword evidence="13 19" id="KW-0472">Membrane</keyword>
<feature type="binding site" evidence="17">
    <location>
        <position position="632"/>
    </location>
    <ligand>
        <name>ATP</name>
        <dbReference type="ChEBI" id="CHEBI:30616"/>
    </ligand>
</feature>
<feature type="binding site" evidence="17">
    <location>
        <position position="824"/>
    </location>
    <ligand>
        <name>ATP</name>
        <dbReference type="ChEBI" id="CHEBI:30616"/>
    </ligand>
</feature>
<name>A0A261XXR7_9FUNG</name>
<dbReference type="CDD" id="cd07541">
    <property type="entry name" value="P-type_ATPase_APLT_Neo1-like"/>
    <property type="match status" value="1"/>
</dbReference>
<dbReference type="InterPro" id="IPR018303">
    <property type="entry name" value="ATPase_P-typ_P_site"/>
</dbReference>
<gene>
    <name evidence="24" type="ORF">BZG36_03891</name>
</gene>
<dbReference type="GO" id="GO:0016887">
    <property type="term" value="F:ATP hydrolysis activity"/>
    <property type="evidence" value="ECO:0007669"/>
    <property type="project" value="InterPro"/>
</dbReference>
<feature type="region of interest" description="Disordered" evidence="20">
    <location>
        <begin position="1"/>
        <end position="77"/>
    </location>
</feature>
<dbReference type="PANTHER" id="PTHR24092:SF5">
    <property type="entry name" value="PHOSPHOLIPID-TRANSPORTING ATPASE"/>
    <property type="match status" value="1"/>
</dbReference>
<feature type="compositionally biased region" description="Polar residues" evidence="20">
    <location>
        <begin position="1191"/>
        <end position="1203"/>
    </location>
</feature>
<dbReference type="Pfam" id="PF16212">
    <property type="entry name" value="PhoLip_ATPase_C"/>
    <property type="match status" value="1"/>
</dbReference>
<dbReference type="GO" id="GO:0006890">
    <property type="term" value="P:retrograde vesicle-mediated transport, Golgi to endoplasmic reticulum"/>
    <property type="evidence" value="ECO:0007669"/>
    <property type="project" value="TreeGrafter"/>
</dbReference>
<dbReference type="FunFam" id="3.40.1110.10:FF:000085">
    <property type="entry name" value="Phospholipid-transporting ATPase"/>
    <property type="match status" value="1"/>
</dbReference>
<dbReference type="NCBIfam" id="TIGR01494">
    <property type="entry name" value="ATPase_P-type"/>
    <property type="match status" value="2"/>
</dbReference>
<dbReference type="InterPro" id="IPR036412">
    <property type="entry name" value="HAD-like_sf"/>
</dbReference>
<dbReference type="Pfam" id="PF13246">
    <property type="entry name" value="Cation_ATPase"/>
    <property type="match status" value="1"/>
</dbReference>
<evidence type="ECO:0000256" key="6">
    <source>
        <dbReference type="ARBA" id="ARBA00022723"/>
    </source>
</evidence>
<dbReference type="PRINTS" id="PR00119">
    <property type="entry name" value="CATATPASE"/>
</dbReference>
<feature type="compositionally biased region" description="Polar residues" evidence="20">
    <location>
        <begin position="1216"/>
        <end position="1229"/>
    </location>
</feature>
<dbReference type="PROSITE" id="PS00154">
    <property type="entry name" value="ATPASE_E1_E2"/>
    <property type="match status" value="1"/>
</dbReference>
<feature type="binding site" evidence="18">
    <location>
        <position position="825"/>
    </location>
    <ligand>
        <name>Mg(2+)</name>
        <dbReference type="ChEBI" id="CHEBI:18420"/>
    </ligand>
</feature>
<feature type="transmembrane region" description="Helical" evidence="19">
    <location>
        <begin position="110"/>
        <end position="132"/>
    </location>
</feature>
<keyword evidence="6 18" id="KW-0479">Metal-binding</keyword>
<feature type="binding site" evidence="17">
    <location>
        <position position="603"/>
    </location>
    <ligand>
        <name>ATP</name>
        <dbReference type="ChEBI" id="CHEBI:30616"/>
    </ligand>
</feature>
<keyword evidence="8 17" id="KW-0067">ATP-binding</keyword>
<dbReference type="OrthoDB" id="377733at2759"/>
<feature type="binding site" evidence="18">
    <location>
        <position position="821"/>
    </location>
    <ligand>
        <name>Mg(2+)</name>
        <dbReference type="ChEBI" id="CHEBI:18420"/>
    </ligand>
</feature>
<evidence type="ECO:0000256" key="20">
    <source>
        <dbReference type="SAM" id="MobiDB-lite"/>
    </source>
</evidence>
<evidence type="ECO:0000256" key="15">
    <source>
        <dbReference type="ARBA" id="ARBA00049128"/>
    </source>
</evidence>
<dbReference type="InterPro" id="IPR044492">
    <property type="entry name" value="P_typ_ATPase_HD_dom"/>
</dbReference>
<feature type="transmembrane region" description="Helical" evidence="19">
    <location>
        <begin position="371"/>
        <end position="392"/>
    </location>
</feature>
<feature type="domain" description="P-type ATPase N-terminal" evidence="22">
    <location>
        <begin position="87"/>
        <end position="143"/>
    </location>
</feature>
<dbReference type="InterPro" id="IPR023299">
    <property type="entry name" value="ATPase_P-typ_cyto_dom_N"/>
</dbReference>
<dbReference type="GO" id="GO:0005802">
    <property type="term" value="C:trans-Golgi network"/>
    <property type="evidence" value="ECO:0007669"/>
    <property type="project" value="TreeGrafter"/>
</dbReference>
<feature type="transmembrane region" description="Helical" evidence="19">
    <location>
        <begin position="882"/>
        <end position="902"/>
    </location>
</feature>
<dbReference type="EMBL" id="MVBO01000101">
    <property type="protein sequence ID" value="OZJ03159.1"/>
    <property type="molecule type" value="Genomic_DNA"/>
</dbReference>
<feature type="binding site" evidence="17">
    <location>
        <position position="434"/>
    </location>
    <ligand>
        <name>ATP</name>
        <dbReference type="ChEBI" id="CHEBI:30616"/>
    </ligand>
</feature>
<keyword evidence="9 18" id="KW-0460">Magnesium</keyword>
<evidence type="ECO:0000256" key="9">
    <source>
        <dbReference type="ARBA" id="ARBA00022842"/>
    </source>
</evidence>
<dbReference type="GO" id="GO:0005524">
    <property type="term" value="F:ATP binding"/>
    <property type="evidence" value="ECO:0007669"/>
    <property type="project" value="UniProtKB-UniRule"/>
</dbReference>
<evidence type="ECO:0000256" key="17">
    <source>
        <dbReference type="PIRSR" id="PIRSR606539-2"/>
    </source>
</evidence>
<keyword evidence="11 19" id="KW-1133">Transmembrane helix</keyword>
<evidence type="ECO:0000256" key="3">
    <source>
        <dbReference type="ARBA" id="ARBA00008109"/>
    </source>
</evidence>
<dbReference type="SFLD" id="SFLDS00003">
    <property type="entry name" value="Haloacid_Dehalogenase"/>
    <property type="match status" value="1"/>
</dbReference>
<dbReference type="SFLD" id="SFLDF00027">
    <property type="entry name" value="p-type_atpase"/>
    <property type="match status" value="1"/>
</dbReference>
<dbReference type="Proteomes" id="UP000242875">
    <property type="component" value="Unassembled WGS sequence"/>
</dbReference>
<comment type="catalytic activity">
    <reaction evidence="14 19">
        <text>ATP + H2O + phospholipidSide 1 = ADP + phosphate + phospholipidSide 2.</text>
        <dbReference type="EC" id="7.6.2.1"/>
    </reaction>
</comment>
<feature type="transmembrane region" description="Helical" evidence="19">
    <location>
        <begin position="908"/>
        <end position="930"/>
    </location>
</feature>
<accession>A0A261XXR7</accession>
<organism evidence="24 25">
    <name type="scientific">Bifiguratus adelaidae</name>
    <dbReference type="NCBI Taxonomy" id="1938954"/>
    <lineage>
        <taxon>Eukaryota</taxon>
        <taxon>Fungi</taxon>
        <taxon>Fungi incertae sedis</taxon>
        <taxon>Mucoromycota</taxon>
        <taxon>Mucoromycotina</taxon>
        <taxon>Endogonomycetes</taxon>
        <taxon>Endogonales</taxon>
        <taxon>Endogonales incertae sedis</taxon>
        <taxon>Bifiguratus</taxon>
    </lineage>
</organism>
<comment type="subcellular location">
    <subcellularLocation>
        <location evidence="2">Endosome membrane</location>
        <topology evidence="2">Multi-pass membrane protein</topology>
    </subcellularLocation>
    <subcellularLocation>
        <location evidence="19">Membrane</location>
        <topology evidence="19">Multi-pass membrane protein</topology>
    </subcellularLocation>
</comment>
<evidence type="ECO:0000256" key="2">
    <source>
        <dbReference type="ARBA" id="ARBA00004337"/>
    </source>
</evidence>
<keyword evidence="12" id="KW-0445">Lipid transport</keyword>
<dbReference type="GO" id="GO:0006897">
    <property type="term" value="P:endocytosis"/>
    <property type="evidence" value="ECO:0007669"/>
    <property type="project" value="TreeGrafter"/>
</dbReference>
<evidence type="ECO:0000256" key="10">
    <source>
        <dbReference type="ARBA" id="ARBA00022967"/>
    </source>
</evidence>
<dbReference type="InterPro" id="IPR023298">
    <property type="entry name" value="ATPase_P-typ_TM_dom_sf"/>
</dbReference>
<evidence type="ECO:0000256" key="7">
    <source>
        <dbReference type="ARBA" id="ARBA00022741"/>
    </source>
</evidence>
<dbReference type="EC" id="7.6.2.1" evidence="19"/>
<dbReference type="InterPro" id="IPR023214">
    <property type="entry name" value="HAD_sf"/>
</dbReference>
<feature type="binding site" evidence="17">
    <location>
        <position position="432"/>
    </location>
    <ligand>
        <name>ATP</name>
        <dbReference type="ChEBI" id="CHEBI:30616"/>
    </ligand>
</feature>
<feature type="region of interest" description="Disordered" evidence="20">
    <location>
        <begin position="1191"/>
        <end position="1232"/>
    </location>
</feature>
<feature type="binding site" evidence="17">
    <location>
        <position position="801"/>
    </location>
    <ligand>
        <name>ATP</name>
        <dbReference type="ChEBI" id="CHEBI:30616"/>
    </ligand>
</feature>
<comment type="similarity">
    <text evidence="3 19">Belongs to the cation transport ATPase (P-type) (TC 3.A.3) family. Type IV subfamily.</text>
</comment>
<dbReference type="GO" id="GO:0000287">
    <property type="term" value="F:magnesium ion binding"/>
    <property type="evidence" value="ECO:0007669"/>
    <property type="project" value="UniProtKB-UniRule"/>
</dbReference>
<dbReference type="InterPro" id="IPR059000">
    <property type="entry name" value="ATPase_P-type_domA"/>
</dbReference>
<comment type="catalytic activity">
    <reaction evidence="15">
        <text>a 1,2-diacyl-sn-glycero-3-phosphoethanolamine(out) + ATP + H2O = a 1,2-diacyl-sn-glycero-3-phosphoethanolamine(in) + ADP + phosphate + H(+)</text>
        <dbReference type="Rhea" id="RHEA:66132"/>
        <dbReference type="ChEBI" id="CHEBI:15377"/>
        <dbReference type="ChEBI" id="CHEBI:15378"/>
        <dbReference type="ChEBI" id="CHEBI:30616"/>
        <dbReference type="ChEBI" id="CHEBI:43474"/>
        <dbReference type="ChEBI" id="CHEBI:64612"/>
        <dbReference type="ChEBI" id="CHEBI:456216"/>
    </reaction>
    <physiologicalReaction direction="left-to-right" evidence="15">
        <dbReference type="Rhea" id="RHEA:66133"/>
    </physiologicalReaction>
</comment>
<feature type="transmembrane region" description="Helical" evidence="19">
    <location>
        <begin position="986"/>
        <end position="1003"/>
    </location>
</feature>
<dbReference type="Gene3D" id="2.70.150.10">
    <property type="entry name" value="Calcium-transporting ATPase, cytoplasmic transduction domain A"/>
    <property type="match status" value="1"/>
</dbReference>
<evidence type="ECO:0000256" key="14">
    <source>
        <dbReference type="ARBA" id="ARBA00034036"/>
    </source>
</evidence>
<evidence type="ECO:0000259" key="22">
    <source>
        <dbReference type="Pfam" id="PF16209"/>
    </source>
</evidence>
<sequence length="1328" mass="148868">MSSSQQIELRSILPYGSPTRKAKGSYAPLDEDEEPLINGGADETAYFLGDDSSAPRRRRRKLPAPKKKQKSKEQKSRTIPLGLQANAFKKAFPPNIVTNQKYNIITFLPLVLYEQFRVFFNLYFLLVAVSQFVPALKIGYIFTYFGPLCFVLLVTISKEAMDDYQRYKRDTEANSQLYQMLTLDGTQNVPSSKIRVGDLIMLHKDQRVPADMILLRTTESSGASFIRTDQLDGETDWKLRLALPSTQKLPSDKSLLQLEGELYADPPHKDIHTFIGTLTREVPNESAPQVEPISVENTLWTNTVLASGSVIGIVVYTGKDTRAVMNTNHPGTKIGLIDREINQLSKILFVVTLILSIVMVGLNGFQGIWYIYVFRFLILFSSIIPISLRVNLDMGKTVYSRQIEKDPDIYETIVRTSTLPEELGRIDYLLSDKTGTLTKNDMELRRLHMGTMSYGMDTMDEVVNQLINAFDVPGAGGSQRSKAAANASMGTSLSGKGRRDITVRIRDITLALSLCHNVTPVTGNDGEVTYQASSPDEVAIVRWTEQVGLALVYRDINEIHLRSPSGDVLQYQVLHIFPFSSETKRMGIIVRDKLSREITFFEKGADVVMMRIVQYNDWLEEECGNMAREGLRTLVIGRKKLSEETYQTFSKNYHEAETSITDRNARKQEVVEQYLETDLELLGLTGVEDKLQDGVKTSLELLRNAGLKIWMLTGDKIETATCIAVSSKLVSRNQTIHQIAKLTSPDAAMDELDILRPKSDCALVIDGSSLDLFLEHLKDEFIEIAVRLPVVVCCRCSPTQKADITRLLRKYTKKRVMCIGDGGNDVSMIQAADVGVGIVGKEGRQASLAADFSVSQFSHITKLLLWHGRNSYKRSAKLAQFVIHRGLIISVMQAVFSAFFYFAPIALYQGMLIVGYATIYTMAPVFSLVLDQDVSEDVALLYPELYKDLTKGRSLSYKTFFTWLLISVYQGGAIMILSILLFEDEFIHIVSISFTALIFNELLMVALEITTWHRIMVIAEFVTVIIYIASMYFLPTYFAKSVEQAQDKPSINGSTARRAQPDSNAALKKAHRASYAGPHWRQQDFFYEGNGHSNRNSIRFQGGNEDKPASQPGGGSSPPNEKVSTNRKKVAHRRAVSVQVKPQEDAVQHPGQPVERSTERLLNDLQVGAVDFDAETLRKTIAKLTQALQNLDTQQETPQQPASQARAEDKGHSRRNSMANFPNSVQQSNRNKRSSVIIPASVPAEAPPSDSPTFILDCYDFPAAFKTHHLHDIFRPYEGMRGGYRIKWVSDTRAFIIFEHPATAKKAYIDNVANPLAKVRPYNGVPPF</sequence>
<evidence type="ECO:0000256" key="11">
    <source>
        <dbReference type="ARBA" id="ARBA00022989"/>
    </source>
</evidence>
<feature type="binding site" evidence="17">
    <location>
        <position position="713"/>
    </location>
    <ligand>
        <name>ATP</name>
        <dbReference type="ChEBI" id="CHEBI:30616"/>
    </ligand>
</feature>
<dbReference type="Pfam" id="PF16209">
    <property type="entry name" value="PhoLip_ATPase_N"/>
    <property type="match status" value="1"/>
</dbReference>
<evidence type="ECO:0000259" key="23">
    <source>
        <dbReference type="Pfam" id="PF16212"/>
    </source>
</evidence>
<feature type="binding site" evidence="17">
    <location>
        <position position="715"/>
    </location>
    <ligand>
        <name>ATP</name>
        <dbReference type="ChEBI" id="CHEBI:30616"/>
    </ligand>
</feature>
<proteinExistence type="inferred from homology"/>
<dbReference type="SUPFAM" id="SSF81665">
    <property type="entry name" value="Calcium ATPase, transmembrane domain M"/>
    <property type="match status" value="1"/>
</dbReference>
<evidence type="ECO:0000256" key="16">
    <source>
        <dbReference type="PIRSR" id="PIRSR606539-1"/>
    </source>
</evidence>
<evidence type="ECO:0000256" key="18">
    <source>
        <dbReference type="PIRSR" id="PIRSR606539-3"/>
    </source>
</evidence>
<feature type="transmembrane region" description="Helical" evidence="19">
    <location>
        <begin position="1015"/>
        <end position="1034"/>
    </location>
</feature>
<feature type="compositionally biased region" description="Basic residues" evidence="20">
    <location>
        <begin position="1125"/>
        <end position="1135"/>
    </location>
</feature>
<feature type="domain" description="P-type ATPase C-terminal" evidence="23">
    <location>
        <begin position="848"/>
        <end position="1041"/>
    </location>
</feature>
<dbReference type="PANTHER" id="PTHR24092">
    <property type="entry name" value="PROBABLE PHOSPHOLIPID-TRANSPORTING ATPASE"/>
    <property type="match status" value="1"/>
</dbReference>
<dbReference type="InterPro" id="IPR035979">
    <property type="entry name" value="RBD_domain_sf"/>
</dbReference>
<dbReference type="SFLD" id="SFLDG00002">
    <property type="entry name" value="C1.7:_P-type_atpase_like"/>
    <property type="match status" value="1"/>
</dbReference>
<keyword evidence="4" id="KW-0813">Transport</keyword>
<evidence type="ECO:0000256" key="12">
    <source>
        <dbReference type="ARBA" id="ARBA00023055"/>
    </source>
</evidence>
<dbReference type="SUPFAM" id="SSF81660">
    <property type="entry name" value="Metal cation-transporting ATPase, ATP-binding domain N"/>
    <property type="match status" value="1"/>
</dbReference>
<dbReference type="InterPro" id="IPR008250">
    <property type="entry name" value="ATPase_P-typ_transduc_dom_A_sf"/>
</dbReference>
<dbReference type="InterPro" id="IPR012677">
    <property type="entry name" value="Nucleotide-bd_a/b_plait_sf"/>
</dbReference>
<keyword evidence="10 19" id="KW-1278">Translocase</keyword>
<evidence type="ECO:0000256" key="5">
    <source>
        <dbReference type="ARBA" id="ARBA00022692"/>
    </source>
</evidence>
<dbReference type="GO" id="GO:0045332">
    <property type="term" value="P:phospholipid translocation"/>
    <property type="evidence" value="ECO:0007669"/>
    <property type="project" value="TreeGrafter"/>
</dbReference>
<dbReference type="Gene3D" id="3.30.70.330">
    <property type="match status" value="1"/>
</dbReference>
<feature type="active site" description="4-aspartylphosphate intermediate" evidence="16">
    <location>
        <position position="432"/>
    </location>
</feature>
<feature type="compositionally biased region" description="Polar residues" evidence="20">
    <location>
        <begin position="1049"/>
        <end position="1063"/>
    </location>
</feature>
<dbReference type="Pfam" id="PF00122">
    <property type="entry name" value="E1-E2_ATPase"/>
    <property type="match status" value="1"/>
</dbReference>
<dbReference type="GO" id="GO:0003676">
    <property type="term" value="F:nucleic acid binding"/>
    <property type="evidence" value="ECO:0007669"/>
    <property type="project" value="InterPro"/>
</dbReference>
<evidence type="ECO:0000313" key="25">
    <source>
        <dbReference type="Proteomes" id="UP000242875"/>
    </source>
</evidence>
<evidence type="ECO:0000313" key="24">
    <source>
        <dbReference type="EMBL" id="OZJ03159.1"/>
    </source>
</evidence>
<dbReference type="SUPFAM" id="SSF81653">
    <property type="entry name" value="Calcium ATPase, transduction domain A"/>
    <property type="match status" value="1"/>
</dbReference>
<feature type="transmembrane region" description="Helical" evidence="19">
    <location>
        <begin position="138"/>
        <end position="156"/>
    </location>
</feature>
<feature type="binding site" evidence="17">
    <location>
        <position position="714"/>
    </location>
    <ligand>
        <name>ATP</name>
        <dbReference type="ChEBI" id="CHEBI:30616"/>
    </ligand>
</feature>
<feature type="domain" description="P-type ATPase A" evidence="21">
    <location>
        <begin position="184"/>
        <end position="322"/>
    </location>
</feature>
<evidence type="ECO:0000256" key="1">
    <source>
        <dbReference type="ARBA" id="ARBA00001946"/>
    </source>
</evidence>
<dbReference type="GO" id="GO:0140326">
    <property type="term" value="F:ATPase-coupled intramembrane lipid transporter activity"/>
    <property type="evidence" value="ECO:0007669"/>
    <property type="project" value="UniProtKB-EC"/>
</dbReference>
<keyword evidence="25" id="KW-1185">Reference proteome</keyword>
<dbReference type="InterPro" id="IPR001757">
    <property type="entry name" value="P_typ_ATPase"/>
</dbReference>
<evidence type="ECO:0000256" key="4">
    <source>
        <dbReference type="ARBA" id="ARBA00022448"/>
    </source>
</evidence>
<comment type="cofactor">
    <cofactor evidence="1 18">
        <name>Mg(2+)</name>
        <dbReference type="ChEBI" id="CHEBI:18420"/>
    </cofactor>
</comment>
<feature type="compositionally biased region" description="Basic residues" evidence="20">
    <location>
        <begin position="55"/>
        <end position="70"/>
    </location>
</feature>
<dbReference type="InterPro" id="IPR006539">
    <property type="entry name" value="P-type_ATPase_IV"/>
</dbReference>
<protein>
    <recommendedName>
        <fullName evidence="19">Phospholipid-transporting ATPase</fullName>
        <ecNumber evidence="19">7.6.2.1</ecNumber>
    </recommendedName>
</protein>
<dbReference type="GO" id="GO:0005886">
    <property type="term" value="C:plasma membrane"/>
    <property type="evidence" value="ECO:0007669"/>
    <property type="project" value="TreeGrafter"/>
</dbReference>
<dbReference type="SUPFAM" id="SSF56784">
    <property type="entry name" value="HAD-like"/>
    <property type="match status" value="1"/>
</dbReference>
<feature type="transmembrane region" description="Helical" evidence="19">
    <location>
        <begin position="347"/>
        <end position="365"/>
    </location>
</feature>
<dbReference type="SUPFAM" id="SSF54928">
    <property type="entry name" value="RNA-binding domain, RBD"/>
    <property type="match status" value="1"/>
</dbReference>
<feature type="transmembrane region" description="Helical" evidence="19">
    <location>
        <begin position="960"/>
        <end position="980"/>
    </location>
</feature>
<feature type="region of interest" description="Disordered" evidence="20">
    <location>
        <begin position="1049"/>
        <end position="1071"/>
    </location>
</feature>
<feature type="binding site" evidence="17">
    <location>
        <position position="433"/>
    </location>
    <ligand>
        <name>ATP</name>
        <dbReference type="ChEBI" id="CHEBI:30616"/>
    </ligand>
</feature>
<feature type="binding site" evidence="18">
    <location>
        <position position="432"/>
    </location>
    <ligand>
        <name>Mg(2+)</name>
        <dbReference type="ChEBI" id="CHEBI:18420"/>
    </ligand>
</feature>
<feature type="binding site" evidence="17">
    <location>
        <position position="579"/>
    </location>
    <ligand>
        <name>ATP</name>
        <dbReference type="ChEBI" id="CHEBI:30616"/>
    </ligand>
</feature>
<dbReference type="NCBIfam" id="TIGR01652">
    <property type="entry name" value="ATPase-Plipid"/>
    <property type="match status" value="1"/>
</dbReference>
<dbReference type="Gene3D" id="3.40.1110.10">
    <property type="entry name" value="Calcium-transporting ATPase, cytoplasmic domain N"/>
    <property type="match status" value="1"/>
</dbReference>
<reference evidence="24 25" key="1">
    <citation type="journal article" date="2017" name="Mycologia">
        <title>Bifiguratus adelaidae, gen. et sp. nov., a new member of Mucoromycotina in endophytic and soil-dwelling habitats.</title>
        <authorList>
            <person name="Torres-Cruz T.J."/>
            <person name="Billingsley Tobias T.L."/>
            <person name="Almatruk M."/>
            <person name="Hesse C."/>
            <person name="Kuske C.R."/>
            <person name="Desiro A."/>
            <person name="Benucci G.M."/>
            <person name="Bonito G."/>
            <person name="Stajich J.E."/>
            <person name="Dunlap C."/>
            <person name="Arnold A.E."/>
            <person name="Porras-Alfaro A."/>
        </authorList>
    </citation>
    <scope>NUCLEOTIDE SEQUENCE [LARGE SCALE GENOMIC DNA]</scope>
    <source>
        <strain evidence="24 25">AZ0501</strain>
    </source>
</reference>
<dbReference type="Gene3D" id="3.40.50.1000">
    <property type="entry name" value="HAD superfamily/HAD-like"/>
    <property type="match status" value="1"/>
</dbReference>
<evidence type="ECO:0000256" key="19">
    <source>
        <dbReference type="RuleBase" id="RU362033"/>
    </source>
</evidence>
<evidence type="ECO:0000256" key="13">
    <source>
        <dbReference type="ARBA" id="ARBA00023136"/>
    </source>
</evidence>
<feature type="region of interest" description="Disordered" evidence="20">
    <location>
        <begin position="1096"/>
        <end position="1160"/>
    </location>
</feature>
<comment type="caution">
    <text evidence="24">The sequence shown here is derived from an EMBL/GenBank/DDBJ whole genome shotgun (WGS) entry which is preliminary data.</text>
</comment>
<evidence type="ECO:0000256" key="8">
    <source>
        <dbReference type="ARBA" id="ARBA00022840"/>
    </source>
</evidence>
<feature type="binding site" evidence="17">
    <location>
        <position position="795"/>
    </location>
    <ligand>
        <name>ATP</name>
        <dbReference type="ChEBI" id="CHEBI:30616"/>
    </ligand>
</feature>
<keyword evidence="7 17" id="KW-0547">Nucleotide-binding</keyword>
<keyword evidence="5 19" id="KW-0812">Transmembrane</keyword>
<feature type="binding site" evidence="17">
    <location>
        <position position="537"/>
    </location>
    <ligand>
        <name>ATP</name>
        <dbReference type="ChEBI" id="CHEBI:30616"/>
    </ligand>
</feature>
<dbReference type="GO" id="GO:0010008">
    <property type="term" value="C:endosome membrane"/>
    <property type="evidence" value="ECO:0007669"/>
    <property type="project" value="UniProtKB-SubCell"/>
</dbReference>
<dbReference type="FunFam" id="3.40.50.1000:FF:000009">
    <property type="entry name" value="Phospholipid-transporting ATPase"/>
    <property type="match status" value="1"/>
</dbReference>
<dbReference type="Pfam" id="PF08282">
    <property type="entry name" value="Hydrolase_3"/>
    <property type="match status" value="1"/>
</dbReference>
<dbReference type="InterPro" id="IPR032630">
    <property type="entry name" value="P_typ_ATPase_c"/>
</dbReference>
<evidence type="ECO:0000259" key="21">
    <source>
        <dbReference type="Pfam" id="PF00122"/>
    </source>
</evidence>